<dbReference type="GO" id="GO:0016020">
    <property type="term" value="C:membrane"/>
    <property type="evidence" value="ECO:0007669"/>
    <property type="project" value="TreeGrafter"/>
</dbReference>
<name>A0A6M1R4A7_9ACTN</name>
<comment type="caution">
    <text evidence="3">The sequence shown here is derived from an EMBL/GenBank/DDBJ whole genome shotgun (WGS) entry which is preliminary data.</text>
</comment>
<keyword evidence="1 3" id="KW-0378">Hydrolase</keyword>
<dbReference type="InterPro" id="IPR029058">
    <property type="entry name" value="AB_hydrolase_fold"/>
</dbReference>
<dbReference type="EMBL" id="JAALAA010000015">
    <property type="protein sequence ID" value="NGN94492.1"/>
    <property type="molecule type" value="Genomic_DNA"/>
</dbReference>
<dbReference type="Proteomes" id="UP000483261">
    <property type="component" value="Unassembled WGS sequence"/>
</dbReference>
<dbReference type="RefSeq" id="WP_165112217.1">
    <property type="nucleotide sequence ID" value="NZ_JAALAA010000015.1"/>
</dbReference>
<dbReference type="Pfam" id="PF12697">
    <property type="entry name" value="Abhydrolase_6"/>
    <property type="match status" value="1"/>
</dbReference>
<gene>
    <name evidence="3" type="ORF">G5C66_17320</name>
</gene>
<feature type="domain" description="AB hydrolase-1" evidence="2">
    <location>
        <begin position="31"/>
        <end position="253"/>
    </location>
</feature>
<evidence type="ECO:0000259" key="2">
    <source>
        <dbReference type="Pfam" id="PF12697"/>
    </source>
</evidence>
<proteinExistence type="predicted"/>
<dbReference type="PANTHER" id="PTHR43798:SF31">
    <property type="entry name" value="AB HYDROLASE SUPERFAMILY PROTEIN YCLE"/>
    <property type="match status" value="1"/>
</dbReference>
<dbReference type="Gene3D" id="3.40.50.1820">
    <property type="entry name" value="alpha/beta hydrolase"/>
    <property type="match status" value="1"/>
</dbReference>
<dbReference type="GO" id="GO:0016787">
    <property type="term" value="F:hydrolase activity"/>
    <property type="evidence" value="ECO:0007669"/>
    <property type="project" value="UniProtKB-KW"/>
</dbReference>
<accession>A0A6M1R4A7</accession>
<organism evidence="3 4">
    <name type="scientific">Nocardioides turkmenicus</name>
    <dbReference type="NCBI Taxonomy" id="2711220"/>
    <lineage>
        <taxon>Bacteria</taxon>
        <taxon>Bacillati</taxon>
        <taxon>Actinomycetota</taxon>
        <taxon>Actinomycetes</taxon>
        <taxon>Propionibacteriales</taxon>
        <taxon>Nocardioidaceae</taxon>
        <taxon>Nocardioides</taxon>
    </lineage>
</organism>
<sequence length="268" mass="28472">MERTFQKSITTGDGASITVDVYGDAGSPGLLVFPGVMSDAWGWRHVARATTAWPSVAIVNRRGRAPSGPLGADYSIRTEVEDLKAVIEELGEPSVLFGWSYGGLVALLLASERPVDHVIAYEPVAPGFGADALPALREADEAGDRDRSVEIVNRKISGFSAEYVEALRSDRGAWDMLCRLSEPVHAELRALSQAEVPEAFGSHAGLVDLIVGEDNIGVAPYGTSFEQVRARIPRAGVHRLPGQGHLAHVGGPEALGKMLDSLARVGKG</sequence>
<reference evidence="3 4" key="1">
    <citation type="submission" date="2020-02" db="EMBL/GenBank/DDBJ databases">
        <title>Whole-genome analyses of novel actinobacteria.</title>
        <authorList>
            <person name="Sahin N."/>
        </authorList>
    </citation>
    <scope>NUCLEOTIDE SEQUENCE [LARGE SCALE GENOMIC DNA]</scope>
    <source>
        <strain evidence="3 4">KC13</strain>
    </source>
</reference>
<dbReference type="AlphaFoldDB" id="A0A6M1R4A7"/>
<evidence type="ECO:0000256" key="1">
    <source>
        <dbReference type="ARBA" id="ARBA00022801"/>
    </source>
</evidence>
<evidence type="ECO:0000313" key="4">
    <source>
        <dbReference type="Proteomes" id="UP000483261"/>
    </source>
</evidence>
<dbReference type="PANTHER" id="PTHR43798">
    <property type="entry name" value="MONOACYLGLYCEROL LIPASE"/>
    <property type="match status" value="1"/>
</dbReference>
<dbReference type="InterPro" id="IPR000073">
    <property type="entry name" value="AB_hydrolase_1"/>
</dbReference>
<dbReference type="SUPFAM" id="SSF53474">
    <property type="entry name" value="alpha/beta-Hydrolases"/>
    <property type="match status" value="1"/>
</dbReference>
<keyword evidence="4" id="KW-1185">Reference proteome</keyword>
<protein>
    <submittedName>
        <fullName evidence="3">Alpha/beta hydrolase</fullName>
    </submittedName>
</protein>
<evidence type="ECO:0000313" key="3">
    <source>
        <dbReference type="EMBL" id="NGN94492.1"/>
    </source>
</evidence>
<dbReference type="InterPro" id="IPR050266">
    <property type="entry name" value="AB_hydrolase_sf"/>
</dbReference>